<dbReference type="GO" id="GO:0016020">
    <property type="term" value="C:membrane"/>
    <property type="evidence" value="ECO:0007669"/>
    <property type="project" value="UniProtKB-UniRule"/>
</dbReference>
<feature type="region of interest" description="Disordered" evidence="2">
    <location>
        <begin position="233"/>
        <end position="262"/>
    </location>
</feature>
<reference evidence="4" key="2">
    <citation type="submission" date="2020-09" db="EMBL/GenBank/DDBJ databases">
        <authorList>
            <person name="Sun Q."/>
            <person name="Ohkuma M."/>
        </authorList>
    </citation>
    <scope>NUCLEOTIDE SEQUENCE</scope>
    <source>
        <strain evidence="4">JCM 4122</strain>
    </source>
</reference>
<organism evidence="4 5">
    <name type="scientific">Streptomyces filamentosus</name>
    <name type="common">Streptomyces roseosporus</name>
    <dbReference type="NCBI Taxonomy" id="67294"/>
    <lineage>
        <taxon>Bacteria</taxon>
        <taxon>Bacillati</taxon>
        <taxon>Actinomycetota</taxon>
        <taxon>Actinomycetes</taxon>
        <taxon>Kitasatosporales</taxon>
        <taxon>Streptomycetaceae</taxon>
        <taxon>Streptomyces</taxon>
    </lineage>
</organism>
<keyword evidence="5" id="KW-1185">Reference proteome</keyword>
<evidence type="ECO:0000259" key="3">
    <source>
        <dbReference type="PROSITE" id="PS50924"/>
    </source>
</evidence>
<dbReference type="InterPro" id="IPR036388">
    <property type="entry name" value="WH-like_DNA-bd_sf"/>
</dbReference>
<dbReference type="Gene3D" id="1.10.10.10">
    <property type="entry name" value="Winged helix-like DNA-binding domain superfamily/Winged helix DNA-binding domain"/>
    <property type="match status" value="1"/>
</dbReference>
<name>A0A919EQZ0_STRFL</name>
<dbReference type="PROSITE" id="PS50924">
    <property type="entry name" value="MHYT"/>
    <property type="match status" value="1"/>
</dbReference>
<evidence type="ECO:0000256" key="1">
    <source>
        <dbReference type="PROSITE-ProRule" id="PRU00244"/>
    </source>
</evidence>
<feature type="transmembrane region" description="Helical" evidence="1">
    <location>
        <begin position="68"/>
        <end position="91"/>
    </location>
</feature>
<dbReference type="RefSeq" id="WP_268983042.1">
    <property type="nucleotide sequence ID" value="NZ_BNBE01000002.1"/>
</dbReference>
<feature type="transmembrane region" description="Helical" evidence="1">
    <location>
        <begin position="45"/>
        <end position="61"/>
    </location>
</feature>
<evidence type="ECO:0000313" key="5">
    <source>
        <dbReference type="Proteomes" id="UP000632849"/>
    </source>
</evidence>
<feature type="region of interest" description="Disordered" evidence="2">
    <location>
        <begin position="397"/>
        <end position="418"/>
    </location>
</feature>
<feature type="domain" description="MHYT" evidence="3">
    <location>
        <begin position="1"/>
        <end position="156"/>
    </location>
</feature>
<feature type="transmembrane region" description="Helical" evidence="1">
    <location>
        <begin position="111"/>
        <end position="132"/>
    </location>
</feature>
<accession>A0A919EQZ0</accession>
<dbReference type="EMBL" id="BNBE01000002">
    <property type="protein sequence ID" value="GHG10520.1"/>
    <property type="molecule type" value="Genomic_DNA"/>
</dbReference>
<dbReference type="Pfam" id="PF03707">
    <property type="entry name" value="MHYT"/>
    <property type="match status" value="1"/>
</dbReference>
<reference evidence="4" key="1">
    <citation type="journal article" date="2014" name="Int. J. Syst. Evol. Microbiol.">
        <title>Complete genome sequence of Corynebacterium casei LMG S-19264T (=DSM 44701T), isolated from a smear-ripened cheese.</title>
        <authorList>
            <consortium name="US DOE Joint Genome Institute (JGI-PGF)"/>
            <person name="Walter F."/>
            <person name="Albersmeier A."/>
            <person name="Kalinowski J."/>
            <person name="Ruckert C."/>
        </authorList>
    </citation>
    <scope>NUCLEOTIDE SEQUENCE</scope>
    <source>
        <strain evidence="4">JCM 4122</strain>
    </source>
</reference>
<proteinExistence type="predicted"/>
<evidence type="ECO:0000313" key="4">
    <source>
        <dbReference type="EMBL" id="GHG10520.1"/>
    </source>
</evidence>
<evidence type="ECO:0000256" key="2">
    <source>
        <dbReference type="SAM" id="MobiDB-lite"/>
    </source>
</evidence>
<sequence length="418" mass="43834">MPGRLLLGAVSVGCGIRTVHFIGMPGFTVRETGIDDDGLPTPTSPLYAVVSVGLGAGAVAYPGTRPSVLLTAGLFTGLGVAGTHCTGMAVLSVRLHTHVAEPPAAGAPATAVLPMPVAPLVFLIAAGAMVALDSLLIPGDDEADLDRRPRSAVLRCPRRAATLPAARRRPLPGGHPGGAGVAVCPAIPRPLIGQLTNKMPAAPLLRHADHQIPGHEAHALEWSSAEAVSHVPCPARRTRKPRPRMTSPARPTTCDEEEVMPGETELTTAYSSKVAGDLERNVAEQERIRSEVARLTAELDELMHDHGVLLNLKKALQAGTPESDRKVPRQKNGNAEKGARNSRGGKITLVELIRDHLAASDAPCSASEVTTALSAQHPDRHIQTTVVRTSLENLVAKGRASRTKRGSSVFYTAATPAP</sequence>
<keyword evidence="1" id="KW-0812">Transmembrane</keyword>
<feature type="region of interest" description="Disordered" evidence="2">
    <location>
        <begin position="318"/>
        <end position="343"/>
    </location>
</feature>
<gene>
    <name evidence="4" type="ORF">GCM10017667_49030</name>
</gene>
<dbReference type="Proteomes" id="UP000632849">
    <property type="component" value="Unassembled WGS sequence"/>
</dbReference>
<dbReference type="AlphaFoldDB" id="A0A919EQZ0"/>
<comment type="caution">
    <text evidence="4">The sequence shown here is derived from an EMBL/GenBank/DDBJ whole genome shotgun (WGS) entry which is preliminary data.</text>
</comment>
<keyword evidence="1" id="KW-1133">Transmembrane helix</keyword>
<comment type="caution">
    <text evidence="1">Lacks conserved residue(s) required for the propagation of feature annotation.</text>
</comment>
<protein>
    <recommendedName>
        <fullName evidence="3">MHYT domain-containing protein</fullName>
    </recommendedName>
</protein>
<dbReference type="InterPro" id="IPR005330">
    <property type="entry name" value="MHYT_dom"/>
</dbReference>
<keyword evidence="1" id="KW-0472">Membrane</keyword>